<keyword evidence="3" id="KW-1185">Reference proteome</keyword>
<sequence length="441" mass="51688">MFYEDREIDEFIQQIQLNANKYQEIIEWIPFDKLENITYLAKGGFGTVYKANWLDGFIKFHKKKKWYRFGKQAVWYRNGNQSVCLKSFNNSTNKNDFLQEIKNQVKLRGKNSIAIYGITKNPTENEYMMVMNYAEYGSLRNLLNNKFENLTWKRKYNILSDVVIGLINIHEMGLMHKDFHSGNIVNQSLTLSYITDFGLCKPITENDPEKIYGVIPYMAPETLSRGEYTQASDIYSFGMVMLEVLTSYPPYYNISHDANLAMSICEGLKPEIKCEIPQFLKEIMEKCWNFEPLNRPTAKELESQLGEYNYFCNSEIKEQVNNQVQTANKSNKNFIQYDPNKMHPKAIYTSRNLSFLKVKKVEVNTHDTKQLDLLIPDNITNKSNKNFIQYDPNKMHPKAIYTSRNLSFLKVKKVEVNTHDTKQLDLLIPDNIIEENEIQEN</sequence>
<dbReference type="OrthoDB" id="10261027at2759"/>
<protein>
    <recommendedName>
        <fullName evidence="1">Protein kinase domain-containing protein</fullName>
    </recommendedName>
</protein>
<feature type="domain" description="Protein kinase" evidence="1">
    <location>
        <begin position="34"/>
        <end position="311"/>
    </location>
</feature>
<dbReference type="Pfam" id="PF07714">
    <property type="entry name" value="PK_Tyr_Ser-Thr"/>
    <property type="match status" value="1"/>
</dbReference>
<dbReference type="AlphaFoldDB" id="A0A397G9R9"/>
<dbReference type="InterPro" id="IPR051681">
    <property type="entry name" value="Ser/Thr_Kinases-Pseudokinases"/>
</dbReference>
<dbReference type="STRING" id="1348612.A0A397G9R9"/>
<dbReference type="InterPro" id="IPR000719">
    <property type="entry name" value="Prot_kinase_dom"/>
</dbReference>
<dbReference type="GO" id="GO:0005524">
    <property type="term" value="F:ATP binding"/>
    <property type="evidence" value="ECO:0007669"/>
    <property type="project" value="InterPro"/>
</dbReference>
<dbReference type="Gene3D" id="1.10.510.10">
    <property type="entry name" value="Transferase(Phosphotransferase) domain 1"/>
    <property type="match status" value="1"/>
</dbReference>
<dbReference type="Proteomes" id="UP000266861">
    <property type="component" value="Unassembled WGS sequence"/>
</dbReference>
<evidence type="ECO:0000313" key="2">
    <source>
        <dbReference type="EMBL" id="RHZ46358.1"/>
    </source>
</evidence>
<proteinExistence type="predicted"/>
<evidence type="ECO:0000259" key="1">
    <source>
        <dbReference type="PROSITE" id="PS50011"/>
    </source>
</evidence>
<dbReference type="EMBL" id="PQFF01000518">
    <property type="protein sequence ID" value="RHZ46358.1"/>
    <property type="molecule type" value="Genomic_DNA"/>
</dbReference>
<reference evidence="2 3" key="1">
    <citation type="submission" date="2018-08" db="EMBL/GenBank/DDBJ databases">
        <title>Genome and evolution of the arbuscular mycorrhizal fungus Diversispora epigaea (formerly Glomus versiforme) and its bacterial endosymbionts.</title>
        <authorList>
            <person name="Sun X."/>
            <person name="Fei Z."/>
            <person name="Harrison M."/>
        </authorList>
    </citation>
    <scope>NUCLEOTIDE SEQUENCE [LARGE SCALE GENOMIC DNA]</scope>
    <source>
        <strain evidence="2 3">IT104</strain>
    </source>
</reference>
<dbReference type="InterPro" id="IPR011009">
    <property type="entry name" value="Kinase-like_dom_sf"/>
</dbReference>
<accession>A0A397G9R9</accession>
<evidence type="ECO:0000313" key="3">
    <source>
        <dbReference type="Proteomes" id="UP000266861"/>
    </source>
</evidence>
<dbReference type="PANTHER" id="PTHR44329:SF291">
    <property type="entry name" value="PROTEIN KINASE DOMAIN-CONTAINING PROTEIN"/>
    <property type="match status" value="1"/>
</dbReference>
<dbReference type="InterPro" id="IPR001245">
    <property type="entry name" value="Ser-Thr/Tyr_kinase_cat_dom"/>
</dbReference>
<comment type="caution">
    <text evidence="2">The sequence shown here is derived from an EMBL/GenBank/DDBJ whole genome shotgun (WGS) entry which is preliminary data.</text>
</comment>
<name>A0A397G9R9_9GLOM</name>
<dbReference type="PRINTS" id="PR00109">
    <property type="entry name" value="TYRKINASE"/>
</dbReference>
<dbReference type="SUPFAM" id="SSF56112">
    <property type="entry name" value="Protein kinase-like (PK-like)"/>
    <property type="match status" value="1"/>
</dbReference>
<gene>
    <name evidence="2" type="ORF">Glove_624g44</name>
</gene>
<dbReference type="PANTHER" id="PTHR44329">
    <property type="entry name" value="SERINE/THREONINE-PROTEIN KINASE TNNI3K-RELATED"/>
    <property type="match status" value="1"/>
</dbReference>
<dbReference type="GO" id="GO:0004674">
    <property type="term" value="F:protein serine/threonine kinase activity"/>
    <property type="evidence" value="ECO:0007669"/>
    <property type="project" value="TreeGrafter"/>
</dbReference>
<organism evidence="2 3">
    <name type="scientific">Diversispora epigaea</name>
    <dbReference type="NCBI Taxonomy" id="1348612"/>
    <lineage>
        <taxon>Eukaryota</taxon>
        <taxon>Fungi</taxon>
        <taxon>Fungi incertae sedis</taxon>
        <taxon>Mucoromycota</taxon>
        <taxon>Glomeromycotina</taxon>
        <taxon>Glomeromycetes</taxon>
        <taxon>Diversisporales</taxon>
        <taxon>Diversisporaceae</taxon>
        <taxon>Diversispora</taxon>
    </lineage>
</organism>
<dbReference type="PROSITE" id="PS50011">
    <property type="entry name" value="PROTEIN_KINASE_DOM"/>
    <property type="match status" value="1"/>
</dbReference>